<dbReference type="InterPro" id="IPR003660">
    <property type="entry name" value="HAMP_dom"/>
</dbReference>
<dbReference type="GO" id="GO:0006935">
    <property type="term" value="P:chemotaxis"/>
    <property type="evidence" value="ECO:0007669"/>
    <property type="project" value="InterPro"/>
</dbReference>
<feature type="domain" description="HAMP" evidence="8">
    <location>
        <begin position="208"/>
        <end position="260"/>
    </location>
</feature>
<protein>
    <submittedName>
        <fullName evidence="9">Methyl-accepting chemotaxis protein</fullName>
    </submittedName>
</protein>
<evidence type="ECO:0000259" key="7">
    <source>
        <dbReference type="PROSITE" id="PS50111"/>
    </source>
</evidence>
<evidence type="ECO:0000313" key="10">
    <source>
        <dbReference type="Proteomes" id="UP000321764"/>
    </source>
</evidence>
<feature type="transmembrane region" description="Helical" evidence="6">
    <location>
        <begin position="187"/>
        <end position="205"/>
    </location>
</feature>
<keyword evidence="10" id="KW-1185">Reference proteome</keyword>
<evidence type="ECO:0000259" key="8">
    <source>
        <dbReference type="PROSITE" id="PS50885"/>
    </source>
</evidence>
<dbReference type="Pfam" id="PF00672">
    <property type="entry name" value="HAMP"/>
    <property type="match status" value="1"/>
</dbReference>
<dbReference type="GO" id="GO:0016020">
    <property type="term" value="C:membrane"/>
    <property type="evidence" value="ECO:0007669"/>
    <property type="project" value="UniProtKB-SubCell"/>
</dbReference>
<dbReference type="PROSITE" id="PS50885">
    <property type="entry name" value="HAMP"/>
    <property type="match status" value="1"/>
</dbReference>
<evidence type="ECO:0000256" key="3">
    <source>
        <dbReference type="ARBA" id="ARBA00029447"/>
    </source>
</evidence>
<dbReference type="PANTHER" id="PTHR32089">
    <property type="entry name" value="METHYL-ACCEPTING CHEMOTAXIS PROTEIN MCPB"/>
    <property type="match status" value="1"/>
</dbReference>
<dbReference type="InterPro" id="IPR004090">
    <property type="entry name" value="Chemotax_Me-accpt_rcpt"/>
</dbReference>
<reference evidence="9 10" key="1">
    <citation type="submission" date="2019-07" db="EMBL/GenBank/DDBJ databases">
        <title>Reinekea sp. strain SSH23 genome sequencing and assembly.</title>
        <authorList>
            <person name="Kim I."/>
        </authorList>
    </citation>
    <scope>NUCLEOTIDE SEQUENCE [LARGE SCALE GENOMIC DNA]</scope>
    <source>
        <strain evidence="9 10">SSH23</strain>
    </source>
</reference>
<dbReference type="FunFam" id="1.10.287.950:FF:000001">
    <property type="entry name" value="Methyl-accepting chemotaxis sensory transducer"/>
    <property type="match status" value="1"/>
</dbReference>
<sequence length="538" mass="58903">MKAIRVSQLLMMLSASFLIIIMVQGGLMISQGHKLRNDLIYNANVLIPTIENVHEAKEYAGETDQWLFGASAAGDNASIVESNLQKAEQAAQHFRETIDELMRLEPEYKTVYQQLLPLFEDQYKTGAAMVETFISEGPEAGSALVPAFEEKISAMHVKLDSVLDMLDKKIAEDIEHELADIELNNKLVYIFFICFLTILGLLMIVSQRRIVSPARYLSKELQTIAKGDFSRIIKKRHSDEFGDISDAAGAIVKQLGESLREITSAGMRVSAYAHALAYSTDDVRKQSAKQAEGTGTVVDAIDELTALGQTVAVEASQASGVSAEVKIQAQNGDKLLERSLGSSLQLAKRMNDAKGTVNELAESSNKINEVMAVIQGIAEQTNLLALNAAIEAARAGEQGRGFAVVADEVRTLASRTQESASQIETMIQNLQERARSTVDLITQNQEQASENAEASKQAIEALRKIFTSINELDQMSQNINTATETQAGRYQDVIDVTSESKELARLLTSNSEQSDRFSKALSLQAKSFSELAAKLKVF</sequence>
<name>A0A5C8Z8V9_9GAMM</name>
<dbReference type="EMBL" id="VKAD01000001">
    <property type="protein sequence ID" value="TXR54372.1"/>
    <property type="molecule type" value="Genomic_DNA"/>
</dbReference>
<evidence type="ECO:0000256" key="5">
    <source>
        <dbReference type="SAM" id="Coils"/>
    </source>
</evidence>
<dbReference type="PROSITE" id="PS50111">
    <property type="entry name" value="CHEMOTAXIS_TRANSDUC_2"/>
    <property type="match status" value="1"/>
</dbReference>
<dbReference type="PRINTS" id="PR00260">
    <property type="entry name" value="CHEMTRNSDUCR"/>
</dbReference>
<dbReference type="RefSeq" id="WP_147713770.1">
    <property type="nucleotide sequence ID" value="NZ_VKAD01000001.1"/>
</dbReference>
<dbReference type="CDD" id="cd11386">
    <property type="entry name" value="MCP_signal"/>
    <property type="match status" value="1"/>
</dbReference>
<comment type="caution">
    <text evidence="9">The sequence shown here is derived from an EMBL/GenBank/DDBJ whole genome shotgun (WGS) entry which is preliminary data.</text>
</comment>
<dbReference type="SUPFAM" id="SSF58104">
    <property type="entry name" value="Methyl-accepting chemotaxis protein (MCP) signaling domain"/>
    <property type="match status" value="1"/>
</dbReference>
<dbReference type="Proteomes" id="UP000321764">
    <property type="component" value="Unassembled WGS sequence"/>
</dbReference>
<evidence type="ECO:0000256" key="6">
    <source>
        <dbReference type="SAM" id="Phobius"/>
    </source>
</evidence>
<feature type="domain" description="Methyl-accepting transducer" evidence="7">
    <location>
        <begin position="265"/>
        <end position="501"/>
    </location>
</feature>
<comment type="similarity">
    <text evidence="3">Belongs to the methyl-accepting chemotaxis (MCP) protein family.</text>
</comment>
<comment type="subcellular location">
    <subcellularLocation>
        <location evidence="1">Membrane</location>
    </subcellularLocation>
</comment>
<keyword evidence="5" id="KW-0175">Coiled coil</keyword>
<evidence type="ECO:0000256" key="2">
    <source>
        <dbReference type="ARBA" id="ARBA00023224"/>
    </source>
</evidence>
<dbReference type="GO" id="GO:0007165">
    <property type="term" value="P:signal transduction"/>
    <property type="evidence" value="ECO:0007669"/>
    <property type="project" value="UniProtKB-KW"/>
</dbReference>
<keyword evidence="2 4" id="KW-0807">Transducer</keyword>
<evidence type="ECO:0000313" key="9">
    <source>
        <dbReference type="EMBL" id="TXR54372.1"/>
    </source>
</evidence>
<evidence type="ECO:0000256" key="4">
    <source>
        <dbReference type="PROSITE-ProRule" id="PRU00284"/>
    </source>
</evidence>
<keyword evidence="6" id="KW-0812">Transmembrane</keyword>
<keyword evidence="6" id="KW-1133">Transmembrane helix</keyword>
<proteinExistence type="inferred from homology"/>
<evidence type="ECO:0000256" key="1">
    <source>
        <dbReference type="ARBA" id="ARBA00004370"/>
    </source>
</evidence>
<dbReference type="OrthoDB" id="9760371at2"/>
<organism evidence="9 10">
    <name type="scientific">Reinekea thalattae</name>
    <dbReference type="NCBI Taxonomy" id="2593301"/>
    <lineage>
        <taxon>Bacteria</taxon>
        <taxon>Pseudomonadati</taxon>
        <taxon>Pseudomonadota</taxon>
        <taxon>Gammaproteobacteria</taxon>
        <taxon>Oceanospirillales</taxon>
        <taxon>Saccharospirillaceae</taxon>
        <taxon>Reinekea</taxon>
    </lineage>
</organism>
<dbReference type="Gene3D" id="1.10.287.950">
    <property type="entry name" value="Methyl-accepting chemotaxis protein"/>
    <property type="match status" value="1"/>
</dbReference>
<keyword evidence="6" id="KW-0472">Membrane</keyword>
<dbReference type="Pfam" id="PF00015">
    <property type="entry name" value="MCPsignal"/>
    <property type="match status" value="1"/>
</dbReference>
<accession>A0A5C8Z8V9</accession>
<feature type="coiled-coil region" evidence="5">
    <location>
        <begin position="413"/>
        <end position="465"/>
    </location>
</feature>
<gene>
    <name evidence="9" type="ORF">FME95_07495</name>
</gene>
<dbReference type="SMART" id="SM00304">
    <property type="entry name" value="HAMP"/>
    <property type="match status" value="1"/>
</dbReference>
<dbReference type="AlphaFoldDB" id="A0A5C8Z8V9"/>
<dbReference type="SMART" id="SM00283">
    <property type="entry name" value="MA"/>
    <property type="match status" value="1"/>
</dbReference>
<dbReference type="InterPro" id="IPR004089">
    <property type="entry name" value="MCPsignal_dom"/>
</dbReference>
<dbReference type="GO" id="GO:0004888">
    <property type="term" value="F:transmembrane signaling receptor activity"/>
    <property type="evidence" value="ECO:0007669"/>
    <property type="project" value="InterPro"/>
</dbReference>
<feature type="transmembrane region" description="Helical" evidence="6">
    <location>
        <begin position="9"/>
        <end position="29"/>
    </location>
</feature>
<dbReference type="PANTHER" id="PTHR32089:SF41">
    <property type="entry name" value="METHYL-ACCEPTING CHEMOTAXIS PROTEIN"/>
    <property type="match status" value="1"/>
</dbReference>